<dbReference type="InterPro" id="IPR012347">
    <property type="entry name" value="Ferritin-like"/>
</dbReference>
<organism evidence="3 4">
    <name type="scientific">Mucilaginibacter pineti</name>
    <dbReference type="NCBI Taxonomy" id="1391627"/>
    <lineage>
        <taxon>Bacteria</taxon>
        <taxon>Pseudomonadati</taxon>
        <taxon>Bacteroidota</taxon>
        <taxon>Sphingobacteriia</taxon>
        <taxon>Sphingobacteriales</taxon>
        <taxon>Sphingobacteriaceae</taxon>
        <taxon>Mucilaginibacter</taxon>
    </lineage>
</organism>
<reference evidence="3 4" key="1">
    <citation type="submission" date="2016-10" db="EMBL/GenBank/DDBJ databases">
        <authorList>
            <person name="de Groot N.N."/>
        </authorList>
    </citation>
    <scope>NUCLEOTIDE SEQUENCE [LARGE SCALE GENOMIC DNA]</scope>
    <source>
        <strain evidence="3 4">47C3B</strain>
    </source>
</reference>
<evidence type="ECO:0000256" key="1">
    <source>
        <dbReference type="SAM" id="SignalP"/>
    </source>
</evidence>
<dbReference type="OrthoDB" id="883203at2"/>
<sequence>MINKIKTQRYSLSLLFNICGLFIAVLCCAACNSGSKDSKEKADSVNNFYDSLNNKKAGRGDREVSSPDAKFAVEAADGGMAEVELAQLALQKTVNSGVKEFASMMIKDHSKANEELKDIARAKRVALPATLGKEEREIKLQLSSKNRSDFDRAYVEAMVADHQKDIKAFQDARKVVHYPEMATFIDKTLPVLKMHYDTIVKLRANLK</sequence>
<evidence type="ECO:0000313" key="4">
    <source>
        <dbReference type="Proteomes" id="UP000199072"/>
    </source>
</evidence>
<dbReference type="RefSeq" id="WP_091152398.1">
    <property type="nucleotide sequence ID" value="NZ_FNAI01000011.1"/>
</dbReference>
<dbReference type="EMBL" id="FNAI01000011">
    <property type="protein sequence ID" value="SDE95805.1"/>
    <property type="molecule type" value="Genomic_DNA"/>
</dbReference>
<accession>A0A1G7H628</accession>
<dbReference type="PANTHER" id="PTHR38593">
    <property type="entry name" value="BLR2558 PROTEIN"/>
    <property type="match status" value="1"/>
</dbReference>
<dbReference type="Proteomes" id="UP000199072">
    <property type="component" value="Unassembled WGS sequence"/>
</dbReference>
<dbReference type="Pfam" id="PF13628">
    <property type="entry name" value="DUF4142"/>
    <property type="match status" value="1"/>
</dbReference>
<gene>
    <name evidence="3" type="ORF">SAMN05216464_11173</name>
</gene>
<protein>
    <submittedName>
        <fullName evidence="3">Putative membrane protein</fullName>
    </submittedName>
</protein>
<dbReference type="InterPro" id="IPR025419">
    <property type="entry name" value="DUF4142"/>
</dbReference>
<feature type="domain" description="DUF4142" evidence="2">
    <location>
        <begin position="68"/>
        <end position="200"/>
    </location>
</feature>
<feature type="chain" id="PRO_5011603059" evidence="1">
    <location>
        <begin position="30"/>
        <end position="207"/>
    </location>
</feature>
<dbReference type="PANTHER" id="PTHR38593:SF1">
    <property type="entry name" value="BLR2558 PROTEIN"/>
    <property type="match status" value="1"/>
</dbReference>
<dbReference type="STRING" id="1391627.SAMN05216464_11173"/>
<proteinExistence type="predicted"/>
<feature type="signal peptide" evidence="1">
    <location>
        <begin position="1"/>
        <end position="29"/>
    </location>
</feature>
<name>A0A1G7H628_9SPHI</name>
<evidence type="ECO:0000259" key="2">
    <source>
        <dbReference type="Pfam" id="PF13628"/>
    </source>
</evidence>
<keyword evidence="4" id="KW-1185">Reference proteome</keyword>
<dbReference type="AlphaFoldDB" id="A0A1G7H628"/>
<evidence type="ECO:0000313" key="3">
    <source>
        <dbReference type="EMBL" id="SDE95805.1"/>
    </source>
</evidence>
<keyword evidence="1" id="KW-0732">Signal</keyword>
<dbReference type="Gene3D" id="1.20.1260.10">
    <property type="match status" value="1"/>
</dbReference>